<comment type="caution">
    <text evidence="2">The sequence shown here is derived from an EMBL/GenBank/DDBJ whole genome shotgun (WGS) entry which is preliminary data.</text>
</comment>
<dbReference type="RefSeq" id="XP_060303632.1">
    <property type="nucleotide sequence ID" value="XM_060446411.1"/>
</dbReference>
<dbReference type="AlphaFoldDB" id="A0AA40BIC3"/>
<evidence type="ECO:0000313" key="2">
    <source>
        <dbReference type="EMBL" id="KAK0734755.1"/>
    </source>
</evidence>
<keyword evidence="3" id="KW-1185">Reference proteome</keyword>
<evidence type="ECO:0000313" key="3">
    <source>
        <dbReference type="Proteomes" id="UP001172101"/>
    </source>
</evidence>
<reference evidence="2" key="1">
    <citation type="submission" date="2023-06" db="EMBL/GenBank/DDBJ databases">
        <title>Genome-scale phylogeny and comparative genomics of the fungal order Sordariales.</title>
        <authorList>
            <consortium name="Lawrence Berkeley National Laboratory"/>
            <person name="Hensen N."/>
            <person name="Bonometti L."/>
            <person name="Westerberg I."/>
            <person name="Brannstrom I.O."/>
            <person name="Guillou S."/>
            <person name="Cros-Aarteil S."/>
            <person name="Calhoun S."/>
            <person name="Haridas S."/>
            <person name="Kuo A."/>
            <person name="Mondo S."/>
            <person name="Pangilinan J."/>
            <person name="Riley R."/>
            <person name="LaButti K."/>
            <person name="Andreopoulos B."/>
            <person name="Lipzen A."/>
            <person name="Chen C."/>
            <person name="Yanf M."/>
            <person name="Daum C."/>
            <person name="Ng V."/>
            <person name="Clum A."/>
            <person name="Steindorff A."/>
            <person name="Ohm R."/>
            <person name="Martin F."/>
            <person name="Silar P."/>
            <person name="Natvig D."/>
            <person name="Lalanne C."/>
            <person name="Gautier V."/>
            <person name="Ament-velasquez S.L."/>
            <person name="Kruys A."/>
            <person name="Hutchinson M.I."/>
            <person name="Powell A.J."/>
            <person name="Barry K."/>
            <person name="Miller A.N."/>
            <person name="Grigoriev I.V."/>
            <person name="Debuchy R."/>
            <person name="Gladieux P."/>
            <person name="Thoren M.H."/>
            <person name="Johannesson H."/>
        </authorList>
    </citation>
    <scope>NUCLEOTIDE SEQUENCE</scope>
    <source>
        <strain evidence="2">SMH2392-1A</strain>
    </source>
</reference>
<dbReference type="GeneID" id="85329681"/>
<feature type="region of interest" description="Disordered" evidence="1">
    <location>
        <begin position="93"/>
        <end position="112"/>
    </location>
</feature>
<sequence>MVRYDGGRASGLALVDMLLNKNRVVLDIQRETVDEKKELIDTEAGQVLNEELRKIQAMYQKKLKKHKEELEQADEKSKKEIAAIMQEMGDKLAEAERAREDLRRTGTQHDRQ</sequence>
<dbReference type="Proteomes" id="UP001172101">
    <property type="component" value="Unassembled WGS sequence"/>
</dbReference>
<evidence type="ECO:0000256" key="1">
    <source>
        <dbReference type="SAM" id="MobiDB-lite"/>
    </source>
</evidence>
<accession>A0AA40BIC3</accession>
<name>A0AA40BIC3_9PEZI</name>
<organism evidence="2 3">
    <name type="scientific">Lasiosphaeria miniovina</name>
    <dbReference type="NCBI Taxonomy" id="1954250"/>
    <lineage>
        <taxon>Eukaryota</taxon>
        <taxon>Fungi</taxon>
        <taxon>Dikarya</taxon>
        <taxon>Ascomycota</taxon>
        <taxon>Pezizomycotina</taxon>
        <taxon>Sordariomycetes</taxon>
        <taxon>Sordariomycetidae</taxon>
        <taxon>Sordariales</taxon>
        <taxon>Lasiosphaeriaceae</taxon>
        <taxon>Lasiosphaeria</taxon>
    </lineage>
</organism>
<protein>
    <submittedName>
        <fullName evidence="2">Uncharacterized protein</fullName>
    </submittedName>
</protein>
<feature type="non-terminal residue" evidence="2">
    <location>
        <position position="112"/>
    </location>
</feature>
<proteinExistence type="predicted"/>
<gene>
    <name evidence="2" type="ORF">B0T26DRAFT_762352</name>
</gene>
<dbReference type="EMBL" id="JAUIRO010000001">
    <property type="protein sequence ID" value="KAK0734755.1"/>
    <property type="molecule type" value="Genomic_DNA"/>
</dbReference>